<dbReference type="Pfam" id="PF00515">
    <property type="entry name" value="TPR_1"/>
    <property type="match status" value="6"/>
</dbReference>
<feature type="repeat" description="TPR" evidence="3">
    <location>
        <begin position="1479"/>
        <end position="1512"/>
    </location>
</feature>
<dbReference type="SUPFAM" id="SSF102522">
    <property type="entry name" value="Bacterial fluorinating enzyme, N-terminal domain"/>
    <property type="match status" value="1"/>
</dbReference>
<dbReference type="EMBL" id="CP000108">
    <property type="protein sequence ID" value="ABB27577.1"/>
    <property type="molecule type" value="Genomic_DNA"/>
</dbReference>
<proteinExistence type="predicted"/>
<dbReference type="SUPFAM" id="SSF48452">
    <property type="entry name" value="TPR-like"/>
    <property type="match status" value="3"/>
</dbReference>
<dbReference type="InterPro" id="IPR011990">
    <property type="entry name" value="TPR-like_helical_dom_sf"/>
</dbReference>
<sequence>MNMLQPPVVVLMTDFGITDTFIGQMKGVILSLCPIAQLIDLTHAVLPQNVVQGAFLLGKSLPFLPDGSVVVAVVDPGVGSTRRIIAVQTSRHTFLAPDNGLLTPMLASGDVQQCVSVTNERYMLPQRSSTFHGRDIFSPVAAHLAAGVPLAELGKSMPMAECVQLEVLRANVLDNGNCIESTILYTDHFGNAVTTIERELLAEKHDWLIHVNELRLPLSTTYSDVAEHQPIAYIGSSGTLEIAIRNGNAAAALGLHAGVAVRMERGEWEVESGMWEEVVQAIPDLLKQGVTLHQSGKHNEAEACYQQILKQQPHHIDALHLLGVLFYHKKEYSKALDLLNQAIALKPTFTEAYSNRGAVLKELKRFDEALASYNKALELKENYAAAWYNRANLLKEWKQFSEAIESYNKAIEFQPNYPEAYSNRGVVLKELKQFDAAFASYNQAIALKPTYVEAYSNKGTVLKELKQLDAAIESFNKAIALKPDYAEVQWNKSLVLLLSGNFIDGWMLYEWRWKKADFTSPKRNFTQPLWLGKESLEHKTILLHSEQGLGDTLQFCRYATLVAKRGARVILEVPDILIPLLKQLEGVEQIIAKGKKIPPFDYHTPLLSLPLAFTTRLENIPSPSKYLFIDNNKIEEWKQRLHTIPHPRIGLVWSGRAEHKNDHNRSIALADLLRYLPNKYHYVSLQKEVRDSDKKTLDVTSNMVHFGNELHDFADTAALCELMDLVISVDTSVAHLSASLGKPTWILLPFIPDWRWLLDRNDTPWYASATLYRQHTRDDWESVLKNIATDLYDYFTTDNKVAVSHKATKAIQALLKEAIKLHQSGKQNEAAICYKNIIQLQPNHVDALHLLGVVAFQKEQYNEALNLLNQAIALNTDFASAYFNRGLVFKNLYHFDKALEDFDRALRLKPNYAEAYHKRGNILKELGLITAALSSYNNALALKADYAGVYLDKAIILLLLGNFADGWDIYEWRWKCKDLPLVQRNFTQPLWLGQKDIQSKTILLHSEQGLGDTIQFCRYTQLVAERGALVILEVPASLASLMQSLEGVTEIVVKGKKLPPFDCHCPLLSLPLACNTTLENIPSPSKYLSSNTKKRNKWKDRLQAIPQPRIGLVWSGSTQHKNDRNRSIELSELLQYLPDAYHYISLQKELRESDKATVEATSNIVHFGDALHDFADTAALCELVDIVISVDTSVAHLSAALGKPTWILLPYIPDWRWLLDRNDTPWYASATLYRQAHRDDWLSVFKRLQEDLQQRCMVESAQQQLPIHTSQNNHIATLLQQGVQLHKSGKQNEAELCYQKILQLQPNHADALHLLGVLSFQKENYSQSLELLNQAIAIKSDFASAYFNRGLVLKNLSQFEKAIEDFNKAIEQKPEYASAYHSRGTVQKELKQFDAALKSYEKAIALKPDYTEAYCNRGNALQLLKRFNEAIDSYNKAIALKPQYAEAYSNRGVVFRELKELDTSLDNFNKAIELKADYAEAYSNRGVVFRELKMLDNALADFNKAIELKKDYAIAYWNKSLVLLLLGNFAEGWQCYEWRWKKADFTSPKRNFTQPLWLGEESIADKTILLHSEQGLGDTIQFCRYAPLVAELGARVVLEIPSSLALLLQPLDGVAEVIVKGKTLPPFDYHCPLLSLPLAFKTTLETIPFPTKYLSLPSHKIKQWQQRIGNIAKPRIGLVWSGSTKHKNDHNRSIELSKLLEYLPDHYHYISLQKELRESDKATLEATANMVHFGDELHDFTDTAALCELVELVISVDTSVAHLAAALGKPTWILLPFIPDWRWLLDRNDTPWYASATLYRQHTRDDWTAALERLHEDLRQRFLVSEM</sequence>
<keyword evidence="2 3" id="KW-0802">TPR repeat</keyword>
<dbReference type="InterPro" id="IPR019734">
    <property type="entry name" value="TPR_rpt"/>
</dbReference>
<dbReference type="SUPFAM" id="SSF101852">
    <property type="entry name" value="Bacterial fluorinating enzyme, C-terminal domain"/>
    <property type="match status" value="1"/>
</dbReference>
<feature type="domain" description="S-adenosyl-l-methionine hydroxide adenosyltransferase C-terminal" evidence="5">
    <location>
        <begin position="182"/>
        <end position="261"/>
    </location>
</feature>
<dbReference type="PANTHER" id="PTHR44858">
    <property type="entry name" value="TETRATRICOPEPTIDE REPEAT PROTEIN 6"/>
    <property type="match status" value="1"/>
</dbReference>
<feature type="repeat" description="TPR" evidence="3">
    <location>
        <begin position="418"/>
        <end position="451"/>
    </location>
</feature>
<accession>Q3ATU8</accession>
<feature type="repeat" description="TPR" evidence="3">
    <location>
        <begin position="350"/>
        <end position="383"/>
    </location>
</feature>
<feature type="repeat" description="TPR" evidence="3">
    <location>
        <begin position="1377"/>
        <end position="1410"/>
    </location>
</feature>
<feature type="repeat" description="TPR" evidence="3">
    <location>
        <begin position="384"/>
        <end position="417"/>
    </location>
</feature>
<gene>
    <name evidence="6" type="ordered locus">Cag_0301</name>
</gene>
<dbReference type="Pfam" id="PF13181">
    <property type="entry name" value="TPR_8"/>
    <property type="match status" value="1"/>
</dbReference>
<organism evidence="6">
    <name type="scientific">Chlorobium chlorochromatii (strain CaD3)</name>
    <dbReference type="NCBI Taxonomy" id="340177"/>
    <lineage>
        <taxon>Bacteria</taxon>
        <taxon>Pseudomonadati</taxon>
        <taxon>Chlorobiota</taxon>
        <taxon>Chlorobiia</taxon>
        <taxon>Chlorobiales</taxon>
        <taxon>Chlorobiaceae</taxon>
        <taxon>Chlorobium/Pelodictyon group</taxon>
        <taxon>Chlorobium</taxon>
    </lineage>
</organism>
<dbReference type="Pfam" id="PF01887">
    <property type="entry name" value="SAM_HAT_N"/>
    <property type="match status" value="1"/>
</dbReference>
<feature type="domain" description="S-adenosyl-l-methionine hydroxide adenosyltransferase N-terminal" evidence="4">
    <location>
        <begin position="9"/>
        <end position="154"/>
    </location>
</feature>
<feature type="repeat" description="TPR" evidence="3">
    <location>
        <begin position="1411"/>
        <end position="1444"/>
    </location>
</feature>
<evidence type="ECO:0000256" key="3">
    <source>
        <dbReference type="PROSITE-ProRule" id="PRU00339"/>
    </source>
</evidence>
<feature type="repeat" description="TPR" evidence="3">
    <location>
        <begin position="316"/>
        <end position="349"/>
    </location>
</feature>
<dbReference type="GO" id="GO:0009279">
    <property type="term" value="C:cell outer membrane"/>
    <property type="evidence" value="ECO:0007669"/>
    <property type="project" value="TreeGrafter"/>
</dbReference>
<feature type="repeat" description="TPR" evidence="3">
    <location>
        <begin position="1445"/>
        <end position="1478"/>
    </location>
</feature>
<feature type="repeat" description="TPR" evidence="3">
    <location>
        <begin position="845"/>
        <end position="878"/>
    </location>
</feature>
<evidence type="ECO:0000256" key="1">
    <source>
        <dbReference type="ARBA" id="ARBA00022737"/>
    </source>
</evidence>
<dbReference type="KEGG" id="cch:Cag_0301"/>
<dbReference type="InterPro" id="IPR046470">
    <property type="entry name" value="SAM_HAT_C"/>
</dbReference>
<evidence type="ECO:0000256" key="2">
    <source>
        <dbReference type="ARBA" id="ARBA00022803"/>
    </source>
</evidence>
<protein>
    <submittedName>
        <fullName evidence="6">TPR repeat</fullName>
    </submittedName>
</protein>
<dbReference type="OrthoDB" id="9792195at2"/>
<evidence type="ECO:0000313" key="6">
    <source>
        <dbReference type="EMBL" id="ABB27577.1"/>
    </source>
</evidence>
<dbReference type="eggNOG" id="COG1912">
    <property type="taxonomic scope" value="Bacteria"/>
</dbReference>
<dbReference type="eggNOG" id="COG0457">
    <property type="taxonomic scope" value="Bacteria"/>
</dbReference>
<dbReference type="eggNOG" id="COG0859">
    <property type="taxonomic scope" value="Bacteria"/>
</dbReference>
<dbReference type="Gene3D" id="1.25.40.10">
    <property type="entry name" value="Tetratricopeptide repeat domain"/>
    <property type="match status" value="8"/>
</dbReference>
<dbReference type="Pfam" id="PF13424">
    <property type="entry name" value="TPR_12"/>
    <property type="match status" value="1"/>
</dbReference>
<dbReference type="InterPro" id="IPR050498">
    <property type="entry name" value="Ycf3"/>
</dbReference>
<dbReference type="Pfam" id="PF20257">
    <property type="entry name" value="SAM_HAT_C"/>
    <property type="match status" value="1"/>
</dbReference>
<dbReference type="InterPro" id="IPR023227">
    <property type="entry name" value="SAM_OH_AdoTrfase_C_sf"/>
</dbReference>
<evidence type="ECO:0000259" key="5">
    <source>
        <dbReference type="Pfam" id="PF20257"/>
    </source>
</evidence>
<feature type="repeat" description="TPR" evidence="3">
    <location>
        <begin position="1309"/>
        <end position="1342"/>
    </location>
</feature>
<feature type="repeat" description="TPR" evidence="3">
    <location>
        <begin position="913"/>
        <end position="946"/>
    </location>
</feature>
<dbReference type="Pfam" id="PF13414">
    <property type="entry name" value="TPR_11"/>
    <property type="match status" value="3"/>
</dbReference>
<dbReference type="PANTHER" id="PTHR44858:SF1">
    <property type="entry name" value="UDP-N-ACETYLGLUCOSAMINE--PEPTIDE N-ACETYLGLUCOSAMINYLTRANSFERASE SPINDLY-RELATED"/>
    <property type="match status" value="1"/>
</dbReference>
<name>Q3ATU8_CHLCH</name>
<feature type="repeat" description="TPR" evidence="3">
    <location>
        <begin position="1275"/>
        <end position="1308"/>
    </location>
</feature>
<dbReference type="HOGENOM" id="CLU_237434_0_0_10"/>
<dbReference type="Gene3D" id="3.40.50.10790">
    <property type="entry name" value="S-adenosyl-l-methionine hydroxide adenosyltransferase, N-terminal"/>
    <property type="match status" value="1"/>
</dbReference>
<evidence type="ECO:0000259" key="4">
    <source>
        <dbReference type="Pfam" id="PF01887"/>
    </source>
</evidence>
<feature type="repeat" description="TPR" evidence="3">
    <location>
        <begin position="452"/>
        <end position="485"/>
    </location>
</feature>
<dbReference type="InterPro" id="IPR046469">
    <property type="entry name" value="SAM_HAT_N"/>
</dbReference>
<dbReference type="PROSITE" id="PS50293">
    <property type="entry name" value="TPR_REGION"/>
    <property type="match status" value="8"/>
</dbReference>
<dbReference type="InterPro" id="IPR023228">
    <property type="entry name" value="SAM_OH_AdoTrfase_N_sf"/>
</dbReference>
<dbReference type="STRING" id="340177.Cag_0301"/>
<dbReference type="SUPFAM" id="SSF53756">
    <property type="entry name" value="UDP-Glycosyltransferase/glycogen phosphorylase"/>
    <property type="match status" value="3"/>
</dbReference>
<dbReference type="PROSITE" id="PS50005">
    <property type="entry name" value="TPR"/>
    <property type="match status" value="15"/>
</dbReference>
<dbReference type="Gene3D" id="3.40.50.2000">
    <property type="entry name" value="Glycogen Phosphorylase B"/>
    <property type="match status" value="3"/>
</dbReference>
<dbReference type="GO" id="GO:0046813">
    <property type="term" value="P:receptor-mediated virion attachment to host cell"/>
    <property type="evidence" value="ECO:0007669"/>
    <property type="project" value="TreeGrafter"/>
</dbReference>
<feature type="repeat" description="TPR" evidence="3">
    <location>
        <begin position="1343"/>
        <end position="1376"/>
    </location>
</feature>
<reference evidence="6" key="1">
    <citation type="submission" date="2005-08" db="EMBL/GenBank/DDBJ databases">
        <title>Complete sequence of Chlorobium chlorochromatii CaD3.</title>
        <authorList>
            <person name="Copeland A."/>
            <person name="Lucas S."/>
            <person name="Lapidus A."/>
            <person name="Barry K."/>
            <person name="Detter J.C."/>
            <person name="Glavina T."/>
            <person name="Hammon N."/>
            <person name="Israni S."/>
            <person name="Pitluck S."/>
            <person name="Bryant D."/>
            <person name="Schmutz J."/>
            <person name="Larimer F."/>
            <person name="Land M."/>
            <person name="Kyrpides N."/>
            <person name="Ivanova N."/>
            <person name="Richardson P."/>
        </authorList>
    </citation>
    <scope>NUCLEOTIDE SEQUENCE [LARGE SCALE GENOMIC DNA]</scope>
    <source>
        <strain evidence="6">CaD3</strain>
    </source>
</reference>
<keyword evidence="1" id="KW-0677">Repeat</keyword>
<feature type="repeat" description="TPR" evidence="3">
    <location>
        <begin position="879"/>
        <end position="912"/>
    </location>
</feature>
<dbReference type="SMART" id="SM00028">
    <property type="entry name" value="TPR"/>
    <property type="match status" value="17"/>
</dbReference>
<dbReference type="Gene3D" id="2.40.30.90">
    <property type="entry name" value="Bacterial fluorinating enzyme like"/>
    <property type="match status" value="1"/>
</dbReference>